<keyword evidence="2 3" id="KW-0274">FAD</keyword>
<dbReference type="GO" id="GO:0003677">
    <property type="term" value="F:DNA binding"/>
    <property type="evidence" value="ECO:0007669"/>
    <property type="project" value="TreeGrafter"/>
</dbReference>
<feature type="binding site" evidence="3">
    <location>
        <position position="76"/>
    </location>
    <ligand>
        <name>FAD</name>
        <dbReference type="ChEBI" id="CHEBI:57692"/>
    </ligand>
</feature>
<dbReference type="AlphaFoldDB" id="A0A1H0BRA8"/>
<evidence type="ECO:0000256" key="1">
    <source>
        <dbReference type="ARBA" id="ARBA00022630"/>
    </source>
</evidence>
<evidence type="ECO:0000256" key="2">
    <source>
        <dbReference type="ARBA" id="ARBA00022827"/>
    </source>
</evidence>
<proteinExistence type="predicted"/>
<dbReference type="GO" id="GO:0009416">
    <property type="term" value="P:response to light stimulus"/>
    <property type="evidence" value="ECO:0007669"/>
    <property type="project" value="TreeGrafter"/>
</dbReference>
<dbReference type="Pfam" id="PF03441">
    <property type="entry name" value="FAD_binding_7"/>
    <property type="match status" value="1"/>
</dbReference>
<feature type="binding site" evidence="3">
    <location>
        <begin position="79"/>
        <end position="86"/>
    </location>
    <ligand>
        <name>FAD</name>
        <dbReference type="ChEBI" id="CHEBI:57692"/>
    </ligand>
</feature>
<sequence length="376" mass="41206">MNRTFPMTREAGLERLSAFLTQAGLAYPGARNSDRGPCAQPTTSALSPYLRRRLITEAEVADAAGRALGDAGSEKFVSEVFWRTYFKGHLETHPDAWAGCLARAAADRDRLTAEPGLRRTYDDAVAGRTGVDGFDDWARELVETGWLHNHARMWFASIWIFTLRLPWALGAEFFMAHLIDGDPASNTLSWRWVAGLHTRGKPYVARAENIRRYTDGRFDPAGLDEDPEALDEAMPPREVSLPRADAAPGGDVALLLHLDDLNPESFPLGEARIVRVGGHVVHAPGASDRVREADEAAMADALKRAAAHFDCQATLVPADWDAGCPTVTTWAPVGPSADALPAGCLRVRRAWDEAAWPLATRGYSRLRKAIPQLMPH</sequence>
<dbReference type="Gene3D" id="1.25.40.80">
    <property type="match status" value="1"/>
</dbReference>
<dbReference type="EMBL" id="FNHS01000008">
    <property type="protein sequence ID" value="SDN48158.1"/>
    <property type="molecule type" value="Genomic_DNA"/>
</dbReference>
<keyword evidence="1 3" id="KW-0285">Flavoprotein</keyword>
<dbReference type="STRING" id="582672.SAMN05216360_108267"/>
<feature type="domain" description="Cryptochrome/DNA photolyase FAD-binding" evidence="4">
    <location>
        <begin position="76"/>
        <end position="221"/>
    </location>
</feature>
<dbReference type="InterPro" id="IPR002081">
    <property type="entry name" value="Cryptochrome/DNA_photolyase_1"/>
</dbReference>
<evidence type="ECO:0000313" key="6">
    <source>
        <dbReference type="Proteomes" id="UP000198704"/>
    </source>
</evidence>
<dbReference type="GO" id="GO:0003904">
    <property type="term" value="F:deoxyribodipyrimidine photo-lyase activity"/>
    <property type="evidence" value="ECO:0007669"/>
    <property type="project" value="TreeGrafter"/>
</dbReference>
<reference evidence="6" key="1">
    <citation type="submission" date="2016-10" db="EMBL/GenBank/DDBJ databases">
        <authorList>
            <person name="Varghese N."/>
            <person name="Submissions S."/>
        </authorList>
    </citation>
    <scope>NUCLEOTIDE SEQUENCE [LARGE SCALE GENOMIC DNA]</scope>
    <source>
        <strain evidence="6">BL47</strain>
    </source>
</reference>
<dbReference type="Gene3D" id="1.10.579.10">
    <property type="entry name" value="DNA Cyclobutane Dipyrimidine Photolyase, subunit A, domain 3"/>
    <property type="match status" value="1"/>
</dbReference>
<dbReference type="RefSeq" id="WP_244507605.1">
    <property type="nucleotide sequence ID" value="NZ_FNHS01000008.1"/>
</dbReference>
<keyword evidence="5" id="KW-0456">Lyase</keyword>
<dbReference type="Proteomes" id="UP000198704">
    <property type="component" value="Unassembled WGS sequence"/>
</dbReference>
<dbReference type="PANTHER" id="PTHR11455">
    <property type="entry name" value="CRYPTOCHROME"/>
    <property type="match status" value="1"/>
</dbReference>
<accession>A0A1H0BRA8</accession>
<feature type="binding site" evidence="3">
    <location>
        <position position="27"/>
    </location>
    <ligand>
        <name>FAD</name>
        <dbReference type="ChEBI" id="CHEBI:57692"/>
    </ligand>
</feature>
<evidence type="ECO:0000313" key="5">
    <source>
        <dbReference type="EMBL" id="SDN48158.1"/>
    </source>
</evidence>
<evidence type="ECO:0000256" key="3">
    <source>
        <dbReference type="PIRSR" id="PIRSR602081-1"/>
    </source>
</evidence>
<name>A0A1H0BRA8_9HYPH</name>
<dbReference type="SUPFAM" id="SSF48173">
    <property type="entry name" value="Cryptochrome/photolyase FAD-binding domain"/>
    <property type="match status" value="1"/>
</dbReference>
<dbReference type="GO" id="GO:0071949">
    <property type="term" value="F:FAD binding"/>
    <property type="evidence" value="ECO:0007669"/>
    <property type="project" value="TreeGrafter"/>
</dbReference>
<dbReference type="PANTHER" id="PTHR11455:SF9">
    <property type="entry name" value="CRYPTOCHROME CIRCADIAN CLOCK 5 ISOFORM X1"/>
    <property type="match status" value="1"/>
</dbReference>
<feature type="binding site" evidence="3">
    <location>
        <begin position="43"/>
        <end position="47"/>
    </location>
    <ligand>
        <name>FAD</name>
        <dbReference type="ChEBI" id="CHEBI:57692"/>
    </ligand>
</feature>
<gene>
    <name evidence="5" type="ORF">SAMN05216360_108267</name>
</gene>
<protein>
    <submittedName>
        <fullName evidence="5">Deoxyribodipyrimidine photo-lyase</fullName>
    </submittedName>
</protein>
<evidence type="ECO:0000259" key="4">
    <source>
        <dbReference type="Pfam" id="PF03441"/>
    </source>
</evidence>
<feature type="binding site" evidence="3">
    <location>
        <begin position="180"/>
        <end position="182"/>
    </location>
    <ligand>
        <name>FAD</name>
        <dbReference type="ChEBI" id="CHEBI:57692"/>
    </ligand>
</feature>
<dbReference type="InterPro" id="IPR005101">
    <property type="entry name" value="Cryptochr/Photolyase_FAD-bd"/>
</dbReference>
<organism evidence="5 6">
    <name type="scientific">Methylobacterium phyllostachyos</name>
    <dbReference type="NCBI Taxonomy" id="582672"/>
    <lineage>
        <taxon>Bacteria</taxon>
        <taxon>Pseudomonadati</taxon>
        <taxon>Pseudomonadota</taxon>
        <taxon>Alphaproteobacteria</taxon>
        <taxon>Hyphomicrobiales</taxon>
        <taxon>Methylobacteriaceae</taxon>
        <taxon>Methylobacterium</taxon>
    </lineage>
</organism>
<dbReference type="InterPro" id="IPR036134">
    <property type="entry name" value="Crypto/Photolyase_FAD-like_sf"/>
</dbReference>
<keyword evidence="6" id="KW-1185">Reference proteome</keyword>
<comment type="cofactor">
    <cofactor evidence="3">
        <name>FAD</name>
        <dbReference type="ChEBI" id="CHEBI:57692"/>
    </cofactor>
    <text evidence="3">Binds 1 FAD per subunit.</text>
</comment>